<feature type="transmembrane region" description="Helical" evidence="1">
    <location>
        <begin position="117"/>
        <end position="140"/>
    </location>
</feature>
<dbReference type="Proteomes" id="UP000011185">
    <property type="component" value="Unassembled WGS sequence"/>
</dbReference>
<feature type="transmembrane region" description="Helical" evidence="1">
    <location>
        <begin position="6"/>
        <end position="30"/>
    </location>
</feature>
<evidence type="ECO:0000313" key="3">
    <source>
        <dbReference type="EMBL" id="ELQ75796.1"/>
    </source>
</evidence>
<keyword evidence="1" id="KW-0812">Transmembrane</keyword>
<dbReference type="InterPro" id="IPR000326">
    <property type="entry name" value="PAP2/HPO"/>
</dbReference>
<evidence type="ECO:0000256" key="1">
    <source>
        <dbReference type="SAM" id="Phobius"/>
    </source>
</evidence>
<reference evidence="3 4" key="1">
    <citation type="journal article" date="2012" name="PLoS Pathog.">
        <title>The genome of the obligate intracellular parasite Trachipleistophora hominis: new insights into microsporidian genome dynamics and reductive evolution.</title>
        <authorList>
            <person name="Heinz E."/>
            <person name="Williams T.A."/>
            <person name="Nakjang S."/>
            <person name="Noel C.J."/>
            <person name="Swan D.C."/>
            <person name="Goldberg A.V."/>
            <person name="Harris S.R."/>
            <person name="Weinmaier T."/>
            <person name="Markert S."/>
            <person name="Becher D."/>
            <person name="Bernhardt J."/>
            <person name="Dagan T."/>
            <person name="Hacker C."/>
            <person name="Lucocq J.M."/>
            <person name="Schweder T."/>
            <person name="Rattei T."/>
            <person name="Hall N."/>
            <person name="Hirt R.P."/>
            <person name="Embley T.M."/>
        </authorList>
    </citation>
    <scope>NUCLEOTIDE SEQUENCE [LARGE SCALE GENOMIC DNA]</scope>
</reference>
<dbReference type="InterPro" id="IPR036938">
    <property type="entry name" value="PAP2/HPO_sf"/>
</dbReference>
<protein>
    <submittedName>
        <fullName evidence="3">Putative PAP2 domain protein</fullName>
        <ecNumber evidence="3">3.1.3.-</ecNumber>
    </submittedName>
</protein>
<dbReference type="GO" id="GO:0016787">
    <property type="term" value="F:hydrolase activity"/>
    <property type="evidence" value="ECO:0007669"/>
    <property type="project" value="UniProtKB-KW"/>
</dbReference>
<sequence>MSKKCFLFTTFILSIILYTTIHFLPIRIVTNTTTRPSTYPSQLLMLSVYITPIGVFAWQIYRNKYTSTVFLVYYAGLFITETLTHVIKLCVREKRPYWQQERRGMESFPSGHSSDMFYMATMFMNESIVCTSAFYVWAVVVGTTRVIDGKHFVWDVVGGALLGLMVGWGMKRVFGSLYIK</sequence>
<name>L7JXL8_TRAHO</name>
<keyword evidence="4" id="KW-1185">Reference proteome</keyword>
<keyword evidence="3" id="KW-0378">Hydrolase</keyword>
<dbReference type="Pfam" id="PF01569">
    <property type="entry name" value="PAP2"/>
    <property type="match status" value="1"/>
</dbReference>
<organism evidence="3 4">
    <name type="scientific">Trachipleistophora hominis</name>
    <name type="common">Microsporidian parasite</name>
    <dbReference type="NCBI Taxonomy" id="72359"/>
    <lineage>
        <taxon>Eukaryota</taxon>
        <taxon>Fungi</taxon>
        <taxon>Fungi incertae sedis</taxon>
        <taxon>Microsporidia</taxon>
        <taxon>Pleistophoridae</taxon>
        <taxon>Trachipleistophora</taxon>
    </lineage>
</organism>
<feature type="transmembrane region" description="Helical" evidence="1">
    <location>
        <begin position="42"/>
        <end position="61"/>
    </location>
</feature>
<dbReference type="EC" id="3.1.3.-" evidence="3"/>
<feature type="transmembrane region" description="Helical" evidence="1">
    <location>
        <begin position="73"/>
        <end position="91"/>
    </location>
</feature>
<dbReference type="OMA" id="REKRPYW"/>
<feature type="domain" description="Phosphatidic acid phosphatase type 2/haloperoxidase" evidence="2">
    <location>
        <begin position="70"/>
        <end position="171"/>
    </location>
</feature>
<keyword evidence="1" id="KW-0472">Membrane</keyword>
<dbReference type="PANTHER" id="PTHR14969">
    <property type="entry name" value="SPHINGOSINE-1-PHOSPHATE PHOSPHOHYDROLASE"/>
    <property type="match status" value="1"/>
</dbReference>
<dbReference type="CDD" id="cd01610">
    <property type="entry name" value="PAP2_like"/>
    <property type="match status" value="1"/>
</dbReference>
<accession>L7JXL8</accession>
<gene>
    <name evidence="3" type="ORF">THOM_1257</name>
</gene>
<evidence type="ECO:0000313" key="4">
    <source>
        <dbReference type="Proteomes" id="UP000011185"/>
    </source>
</evidence>
<keyword evidence="1" id="KW-1133">Transmembrane helix</keyword>
<dbReference type="HOGENOM" id="CLU_1497330_0_0_1"/>
<dbReference type="EMBL" id="JH993925">
    <property type="protein sequence ID" value="ELQ75796.1"/>
    <property type="molecule type" value="Genomic_DNA"/>
</dbReference>
<dbReference type="InParanoid" id="L7JXL8"/>
<dbReference type="SUPFAM" id="SSF48317">
    <property type="entry name" value="Acid phosphatase/Vanadium-dependent haloperoxidase"/>
    <property type="match status" value="1"/>
</dbReference>
<dbReference type="OrthoDB" id="8907274at2759"/>
<dbReference type="PANTHER" id="PTHR14969:SF13">
    <property type="entry name" value="AT30094P"/>
    <property type="match status" value="1"/>
</dbReference>
<evidence type="ECO:0000259" key="2">
    <source>
        <dbReference type="SMART" id="SM00014"/>
    </source>
</evidence>
<dbReference type="VEuPathDB" id="MicrosporidiaDB:THOM_1257"/>
<dbReference type="Gene3D" id="1.20.144.10">
    <property type="entry name" value="Phosphatidic acid phosphatase type 2/haloperoxidase"/>
    <property type="match status" value="1"/>
</dbReference>
<dbReference type="AlphaFoldDB" id="L7JXL8"/>
<proteinExistence type="predicted"/>
<feature type="transmembrane region" description="Helical" evidence="1">
    <location>
        <begin position="152"/>
        <end position="170"/>
    </location>
</feature>
<dbReference type="SMART" id="SM00014">
    <property type="entry name" value="acidPPc"/>
    <property type="match status" value="1"/>
</dbReference>